<dbReference type="eggNOG" id="ENOG502RXKD">
    <property type="taxonomic scope" value="Eukaryota"/>
</dbReference>
<evidence type="ECO:0000313" key="7">
    <source>
        <dbReference type="EMBL" id="CDI97599.2"/>
    </source>
</evidence>
<sequence>MEEDPFAHIDLRLTEGISSFLRRATSCNDLASYLKNQIEQISKDAKTIRFSQVREAHENMEALGLSNLPPLWKLVRSAGIVFHEPYVPPRDIVVQQRVESLTQKFANMEYGRMTSHLPPLGVTARYKASEFDGVQCMKRQVTMIINFVLVVIGSFVFGYFLSDMVGQSHATPVQRISCGFTLALLVFFADLYFLLKNVDACELKPVPPRSEQRT</sequence>
<proteinExistence type="predicted"/>
<evidence type="ECO:0000256" key="2">
    <source>
        <dbReference type="ARBA" id="ARBA00022692"/>
    </source>
</evidence>
<dbReference type="InterPro" id="IPR021013">
    <property type="entry name" value="ATPase_Vma12"/>
</dbReference>
<name>A0A087VZC6_ECHMU</name>
<reference evidence="7" key="1">
    <citation type="journal article" date="2013" name="Nature">
        <title>The genomes of four tapeworm species reveal adaptations to parasitism.</title>
        <authorList>
            <person name="Tsai I.J."/>
            <person name="Zarowiecki M."/>
            <person name="Holroyd N."/>
            <person name="Garciarrubio A."/>
            <person name="Sanchez-Flores A."/>
            <person name="Brooks K.L."/>
            <person name="Tracey A."/>
            <person name="Bobes R.J."/>
            <person name="Fragoso G."/>
            <person name="Sciutto E."/>
            <person name="Aslett M."/>
            <person name="Beasley H."/>
            <person name="Bennett H.M."/>
            <person name="Cai J."/>
            <person name="Camicia F."/>
            <person name="Clark R."/>
            <person name="Cucher M."/>
            <person name="De Silva N."/>
            <person name="Day T.A."/>
            <person name="Deplazes P."/>
            <person name="Estrada K."/>
            <person name="Fernandez C."/>
            <person name="Holland P.W."/>
            <person name="Hou J."/>
            <person name="Hu S."/>
            <person name="Huckvale T."/>
            <person name="Hung S.S."/>
            <person name="Kamenetzky L."/>
            <person name="Keane J.A."/>
            <person name="Kiss F."/>
            <person name="Koziol U."/>
            <person name="Lambert O."/>
            <person name="Liu K."/>
            <person name="Luo X."/>
            <person name="Luo Y."/>
            <person name="Macchiaroli N."/>
            <person name="Nichol S."/>
            <person name="Paps J."/>
            <person name="Parkinson J."/>
            <person name="Pouchkina-Stantcheva N."/>
            <person name="Riddiford N."/>
            <person name="Rosenzvit M."/>
            <person name="Salinas G."/>
            <person name="Wasmuth J.D."/>
            <person name="Zamanian M."/>
            <person name="Zheng Y."/>
            <person name="Cai X."/>
            <person name="Soberon X."/>
            <person name="Olson P.D."/>
            <person name="Laclette J.P."/>
            <person name="Brehm K."/>
            <person name="Berriman M."/>
            <person name="Garciarrubio A."/>
            <person name="Bobes R.J."/>
            <person name="Fragoso G."/>
            <person name="Sanchez-Flores A."/>
            <person name="Estrada K."/>
            <person name="Cevallos M.A."/>
            <person name="Morett E."/>
            <person name="Gonzalez V."/>
            <person name="Portillo T."/>
            <person name="Ochoa-Leyva A."/>
            <person name="Jose M.V."/>
            <person name="Sciutto E."/>
            <person name="Landa A."/>
            <person name="Jimenez L."/>
            <person name="Valdes V."/>
            <person name="Carrero J.C."/>
            <person name="Larralde C."/>
            <person name="Morales-Montor J."/>
            <person name="Limon-Lason J."/>
            <person name="Soberon X."/>
            <person name="Laclette J.P."/>
        </authorList>
    </citation>
    <scope>NUCLEOTIDE SEQUENCE [LARGE SCALE GENOMIC DNA]</scope>
</reference>
<dbReference type="Proteomes" id="UP000017246">
    <property type="component" value="Unassembled WGS sequence"/>
</dbReference>
<evidence type="ECO:0000256" key="5">
    <source>
        <dbReference type="ARBA" id="ARBA00023136"/>
    </source>
</evidence>
<protein>
    <recommendedName>
        <fullName evidence="9">Transmembrane protein 199</fullName>
    </recommendedName>
</protein>
<comment type="subcellular location">
    <subcellularLocation>
        <location evidence="1">Endoplasmic reticulum membrane</location>
        <topology evidence="1">Multi-pass membrane protein</topology>
    </subcellularLocation>
</comment>
<accession>A0A087VZC6</accession>
<gene>
    <name evidence="7" type="ORF">EmuJ_000138700</name>
</gene>
<evidence type="ECO:0008006" key="9">
    <source>
        <dbReference type="Google" id="ProtNLM"/>
    </source>
</evidence>
<feature type="transmembrane region" description="Helical" evidence="6">
    <location>
        <begin position="173"/>
        <end position="195"/>
    </location>
</feature>
<dbReference type="PANTHER" id="PTHR31394">
    <property type="entry name" value="TRANSMEMBRANE PROTEIN 199"/>
    <property type="match status" value="1"/>
</dbReference>
<dbReference type="GO" id="GO:0005789">
    <property type="term" value="C:endoplasmic reticulum membrane"/>
    <property type="evidence" value="ECO:0007669"/>
    <property type="project" value="UniProtKB-SubCell"/>
</dbReference>
<dbReference type="OMA" id="ADVYFII"/>
<keyword evidence="3" id="KW-0256">Endoplasmic reticulum</keyword>
<evidence type="ECO:0000256" key="1">
    <source>
        <dbReference type="ARBA" id="ARBA00004477"/>
    </source>
</evidence>
<dbReference type="Pfam" id="PF11712">
    <property type="entry name" value="Vma12"/>
    <property type="match status" value="1"/>
</dbReference>
<dbReference type="GO" id="GO:0070072">
    <property type="term" value="P:vacuolar proton-transporting V-type ATPase complex assembly"/>
    <property type="evidence" value="ECO:0007669"/>
    <property type="project" value="InterPro"/>
</dbReference>
<keyword evidence="4 6" id="KW-1133">Transmembrane helix</keyword>
<dbReference type="PANTHER" id="PTHR31394:SF1">
    <property type="entry name" value="TRANSMEMBRANE PROTEIN 199"/>
    <property type="match status" value="1"/>
</dbReference>
<dbReference type="OrthoDB" id="19981at2759"/>
<evidence type="ECO:0000256" key="4">
    <source>
        <dbReference type="ARBA" id="ARBA00022989"/>
    </source>
</evidence>
<feature type="transmembrane region" description="Helical" evidence="6">
    <location>
        <begin position="141"/>
        <end position="161"/>
    </location>
</feature>
<keyword evidence="5 6" id="KW-0472">Membrane</keyword>
<dbReference type="STRING" id="6211.A0A087VZC6"/>
<organism evidence="7 8">
    <name type="scientific">Echinococcus multilocularis</name>
    <name type="common">Fox tapeworm</name>
    <dbReference type="NCBI Taxonomy" id="6211"/>
    <lineage>
        <taxon>Eukaryota</taxon>
        <taxon>Metazoa</taxon>
        <taxon>Spiralia</taxon>
        <taxon>Lophotrochozoa</taxon>
        <taxon>Platyhelminthes</taxon>
        <taxon>Cestoda</taxon>
        <taxon>Eucestoda</taxon>
        <taxon>Cyclophyllidea</taxon>
        <taxon>Taeniidae</taxon>
        <taxon>Echinococcus</taxon>
    </lineage>
</organism>
<dbReference type="EMBL" id="LN902844">
    <property type="protein sequence ID" value="CDI97599.2"/>
    <property type="molecule type" value="Genomic_DNA"/>
</dbReference>
<reference evidence="7" key="2">
    <citation type="submission" date="2015-11" db="EMBL/GenBank/DDBJ databases">
        <authorList>
            <person name="Zhang Y."/>
            <person name="Guo Z."/>
        </authorList>
    </citation>
    <scope>NUCLEOTIDE SEQUENCE</scope>
</reference>
<evidence type="ECO:0000313" key="8">
    <source>
        <dbReference type="Proteomes" id="UP000017246"/>
    </source>
</evidence>
<evidence type="ECO:0000256" key="3">
    <source>
        <dbReference type="ARBA" id="ARBA00022824"/>
    </source>
</evidence>
<dbReference type="AlphaFoldDB" id="A0A087VZC6"/>
<keyword evidence="8" id="KW-1185">Reference proteome</keyword>
<keyword evidence="2 6" id="KW-0812">Transmembrane</keyword>
<evidence type="ECO:0000256" key="6">
    <source>
        <dbReference type="SAM" id="Phobius"/>
    </source>
</evidence>